<dbReference type="OrthoDB" id="9802472at2"/>
<dbReference type="Gene3D" id="3.30.470.30">
    <property type="entry name" value="DNA ligase/mRNA capping enzyme"/>
    <property type="match status" value="1"/>
</dbReference>
<dbReference type="GO" id="GO:0006281">
    <property type="term" value="P:DNA repair"/>
    <property type="evidence" value="ECO:0007669"/>
    <property type="project" value="UniProtKB-KW"/>
</dbReference>
<dbReference type="GO" id="GO:0003910">
    <property type="term" value="F:DNA ligase (ATP) activity"/>
    <property type="evidence" value="ECO:0007669"/>
    <property type="project" value="UniProtKB-EC"/>
</dbReference>
<dbReference type="InterPro" id="IPR012310">
    <property type="entry name" value="DNA_ligase_ATP-dep_cent"/>
</dbReference>
<dbReference type="InterPro" id="IPR029319">
    <property type="entry name" value="DNA_ligase_OB"/>
</dbReference>
<evidence type="ECO:0000259" key="7">
    <source>
        <dbReference type="Pfam" id="PF01068"/>
    </source>
</evidence>
<dbReference type="RefSeq" id="WP_126808607.1">
    <property type="nucleotide sequence ID" value="NZ_NGKA01000008.1"/>
</dbReference>
<dbReference type="EMBL" id="NGKA01000008">
    <property type="protein sequence ID" value="RSU12219.1"/>
    <property type="molecule type" value="Genomic_DNA"/>
</dbReference>
<dbReference type="SUPFAM" id="SSF50249">
    <property type="entry name" value="Nucleic acid-binding proteins"/>
    <property type="match status" value="1"/>
</dbReference>
<dbReference type="Gene3D" id="2.40.50.140">
    <property type="entry name" value="Nucleic acid-binding proteins"/>
    <property type="match status" value="1"/>
</dbReference>
<dbReference type="PANTHER" id="PTHR47810:SF1">
    <property type="entry name" value="DNA LIGASE B"/>
    <property type="match status" value="1"/>
</dbReference>
<gene>
    <name evidence="9" type="ORF">CBF29_06370</name>
</gene>
<proteinExistence type="predicted"/>
<dbReference type="InterPro" id="IPR050326">
    <property type="entry name" value="NAD_dep_DNA_ligaseB"/>
</dbReference>
<dbReference type="AlphaFoldDB" id="A0A430AVY8"/>
<evidence type="ECO:0000313" key="9">
    <source>
        <dbReference type="EMBL" id="RSU12219.1"/>
    </source>
</evidence>
<comment type="caution">
    <text evidence="9">The sequence shown here is derived from an EMBL/GenBank/DDBJ whole genome shotgun (WGS) entry which is preliminary data.</text>
</comment>
<comment type="catalytic activity">
    <reaction evidence="6">
        <text>ATP + (deoxyribonucleotide)n-3'-hydroxyl + 5'-phospho-(deoxyribonucleotide)m = (deoxyribonucleotide)n+m + AMP + diphosphate.</text>
        <dbReference type="EC" id="6.5.1.1"/>
    </reaction>
</comment>
<evidence type="ECO:0000313" key="10">
    <source>
        <dbReference type="Proteomes" id="UP000287605"/>
    </source>
</evidence>
<keyword evidence="10" id="KW-1185">Reference proteome</keyword>
<evidence type="ECO:0008006" key="11">
    <source>
        <dbReference type="Google" id="ProtNLM"/>
    </source>
</evidence>
<dbReference type="Pfam" id="PF14743">
    <property type="entry name" value="DNA_ligase_OB_2"/>
    <property type="match status" value="1"/>
</dbReference>
<evidence type="ECO:0000256" key="1">
    <source>
        <dbReference type="ARBA" id="ARBA00001968"/>
    </source>
</evidence>
<dbReference type="GO" id="GO:0005524">
    <property type="term" value="F:ATP binding"/>
    <property type="evidence" value="ECO:0007669"/>
    <property type="project" value="InterPro"/>
</dbReference>
<keyword evidence="2" id="KW-0436">Ligase</keyword>
<evidence type="ECO:0000256" key="6">
    <source>
        <dbReference type="ARBA" id="ARBA00034003"/>
    </source>
</evidence>
<keyword evidence="4" id="KW-0227">DNA damage</keyword>
<comment type="cofactor">
    <cofactor evidence="1">
        <name>a divalent metal cation</name>
        <dbReference type="ChEBI" id="CHEBI:60240"/>
    </cofactor>
</comment>
<evidence type="ECO:0000256" key="3">
    <source>
        <dbReference type="ARBA" id="ARBA00022705"/>
    </source>
</evidence>
<evidence type="ECO:0000256" key="4">
    <source>
        <dbReference type="ARBA" id="ARBA00022763"/>
    </source>
</evidence>
<dbReference type="CDD" id="cd08041">
    <property type="entry name" value="OBF_kDNA_ligase_like"/>
    <property type="match status" value="1"/>
</dbReference>
<dbReference type="SUPFAM" id="SSF56091">
    <property type="entry name" value="DNA ligase/mRNA capping enzyme, catalytic domain"/>
    <property type="match status" value="1"/>
</dbReference>
<feature type="domain" description="ATP-dependent DNA ligase family profile" evidence="7">
    <location>
        <begin position="139"/>
        <end position="345"/>
    </location>
</feature>
<evidence type="ECO:0000256" key="5">
    <source>
        <dbReference type="ARBA" id="ARBA00023204"/>
    </source>
</evidence>
<dbReference type="Pfam" id="PF01068">
    <property type="entry name" value="DNA_ligase_A_M"/>
    <property type="match status" value="1"/>
</dbReference>
<keyword evidence="3" id="KW-0235">DNA replication</keyword>
<keyword evidence="5" id="KW-0234">DNA repair</keyword>
<dbReference type="InterPro" id="IPR012340">
    <property type="entry name" value="NA-bd_OB-fold"/>
</dbReference>
<sequence>MQFKEAIETFKQVEAAKGKIEKENLIRENKDNKLFGQMLYFLYNDMITTGIAIKKFDKESDLKPNIDLANIREAMKYVMDNNTGREQVVVNLKHFISSFGEETQTFLKAFFTKTYKCGVTSSTINKAFDKKFIPVFGVMLAHPYEKHAAKLKGKKFFLTRKLDGHRMVAIVNMNKFKVSFYTRKGKKLEGFDELETNILNFVNVNKLDTMERFKNGIVIDGEALLTDRKDMDETEWFQATGKELKKKGLKSGVSLHAFEIIPADEFKNDESEDVYEDRRHWCEELTYPDDLSVQLVEKVYEGGDVEKVEELLNSIAIPGGWEGLMVNMASAKYVTKRSAGLLKVKKFKYADIEVIDVYEGEKGKKNEGLMGGVVCRFKDFTVDIGSGWTDKQRIDFWSQPELIIGKIIEIQYQGETTNDDGGKGLRFPTVQRIRMDKTVDDVSYES</sequence>
<reference evidence="9 10" key="1">
    <citation type="submission" date="2017-05" db="EMBL/GenBank/DDBJ databases">
        <title>Vagococcus spp. assemblies.</title>
        <authorList>
            <person name="Gulvik C.A."/>
        </authorList>
    </citation>
    <scope>NUCLEOTIDE SEQUENCE [LARGE SCALE GENOMIC DNA]</scope>
    <source>
        <strain evidence="9 10">CCUG 51432</strain>
    </source>
</reference>
<dbReference type="Proteomes" id="UP000287605">
    <property type="component" value="Unassembled WGS sequence"/>
</dbReference>
<protein>
    <recommendedName>
        <fullName evidence="11">DNA ligase</fullName>
    </recommendedName>
</protein>
<feature type="domain" description="DNA ligase OB-like" evidence="8">
    <location>
        <begin position="365"/>
        <end position="434"/>
    </location>
</feature>
<name>A0A430AVY8_9ENTE</name>
<dbReference type="GO" id="GO:0006260">
    <property type="term" value="P:DNA replication"/>
    <property type="evidence" value="ECO:0007669"/>
    <property type="project" value="UniProtKB-KW"/>
</dbReference>
<evidence type="ECO:0000256" key="2">
    <source>
        <dbReference type="ARBA" id="ARBA00022598"/>
    </source>
</evidence>
<organism evidence="9 10">
    <name type="scientific">Vagococcus elongatus</name>
    <dbReference type="NCBI Taxonomy" id="180344"/>
    <lineage>
        <taxon>Bacteria</taxon>
        <taxon>Bacillati</taxon>
        <taxon>Bacillota</taxon>
        <taxon>Bacilli</taxon>
        <taxon>Lactobacillales</taxon>
        <taxon>Enterococcaceae</taxon>
        <taxon>Vagococcus</taxon>
    </lineage>
</organism>
<dbReference type="PANTHER" id="PTHR47810">
    <property type="entry name" value="DNA LIGASE"/>
    <property type="match status" value="1"/>
</dbReference>
<accession>A0A430AVY8</accession>
<evidence type="ECO:0000259" key="8">
    <source>
        <dbReference type="Pfam" id="PF14743"/>
    </source>
</evidence>
<dbReference type="GO" id="GO:0006310">
    <property type="term" value="P:DNA recombination"/>
    <property type="evidence" value="ECO:0007669"/>
    <property type="project" value="InterPro"/>
</dbReference>